<keyword evidence="2" id="KW-0813">Transport</keyword>
<dbReference type="InterPro" id="IPR027417">
    <property type="entry name" value="P-loop_NTPase"/>
</dbReference>
<dbReference type="Gene3D" id="2.40.50.100">
    <property type="match status" value="1"/>
</dbReference>
<dbReference type="GO" id="GO:0015697">
    <property type="term" value="P:quaternary ammonium group transport"/>
    <property type="evidence" value="ECO:0007669"/>
    <property type="project" value="UniProtKB-ARBA"/>
</dbReference>
<protein>
    <submittedName>
        <fullName evidence="6">Iron ABC transporter ATP-binding protein</fullName>
    </submittedName>
</protein>
<dbReference type="Pfam" id="PF00005">
    <property type="entry name" value="ABC_tran"/>
    <property type="match status" value="1"/>
</dbReference>
<organism evidence="6 7">
    <name type="scientific">Xaviernesmea rhizosphaerae</name>
    <dbReference type="NCBI Taxonomy" id="1672749"/>
    <lineage>
        <taxon>Bacteria</taxon>
        <taxon>Pseudomonadati</taxon>
        <taxon>Pseudomonadota</taxon>
        <taxon>Alphaproteobacteria</taxon>
        <taxon>Hyphomicrobiales</taxon>
        <taxon>Rhizobiaceae</taxon>
        <taxon>Rhizobium/Agrobacterium group</taxon>
        <taxon>Xaviernesmea</taxon>
    </lineage>
</organism>
<evidence type="ECO:0000256" key="3">
    <source>
        <dbReference type="ARBA" id="ARBA00022741"/>
    </source>
</evidence>
<evidence type="ECO:0000256" key="2">
    <source>
        <dbReference type="ARBA" id="ARBA00022448"/>
    </source>
</evidence>
<dbReference type="Proteomes" id="UP000186143">
    <property type="component" value="Unassembled WGS sequence"/>
</dbReference>
<sequence length="338" mass="36178">MTLLSIETLTKRFGGVVALDRLSLTITAGEIHALIGPSGCGKSTALRLIAGFEQAESGAITMNGRRIDGLKPEARDIGMVFQDYALFPHLTVADNIAFGLRRLDKSAREAAVRDHLALMRLQGLEGRRPDQLSGGQQQRVALARSLAARPRLLLLDEPFSNLDASLRETARREMRDVLRASGMTALFVTHDREEALSLSDRVTVLKAGRVEQTDRPDRVYQRPASAFVAGFLGRTNLLQGMAEGGRARTVLGPLPIEPEAHGPVTLSLRPQGLALVAEGGAEATVTDRIYRGQEVTYLLRAADGTALQLDTTDAPATPAVAPGARVQLEAVAPGVVVG</sequence>
<proteinExistence type="inferred from homology"/>
<evidence type="ECO:0000259" key="5">
    <source>
        <dbReference type="PROSITE" id="PS50893"/>
    </source>
</evidence>
<dbReference type="EMBL" id="MKIO01000041">
    <property type="protein sequence ID" value="OLP53111.1"/>
    <property type="molecule type" value="Genomic_DNA"/>
</dbReference>
<dbReference type="InterPro" id="IPR003593">
    <property type="entry name" value="AAA+_ATPase"/>
</dbReference>
<dbReference type="SUPFAM" id="SSF50331">
    <property type="entry name" value="MOP-like"/>
    <property type="match status" value="1"/>
</dbReference>
<dbReference type="InterPro" id="IPR003439">
    <property type="entry name" value="ABC_transporter-like_ATP-bd"/>
</dbReference>
<keyword evidence="3" id="KW-0547">Nucleotide-binding</keyword>
<name>A0A1Q9ADV5_9HYPH</name>
<reference evidence="6 7" key="1">
    <citation type="submission" date="2016-09" db="EMBL/GenBank/DDBJ databases">
        <title>Rhizobium sp. nov., a novel species isolated from the rice rhizosphere.</title>
        <authorList>
            <person name="Zhao J."/>
            <person name="Zhang X."/>
        </authorList>
    </citation>
    <scope>NUCLEOTIDE SEQUENCE [LARGE SCALE GENOMIC DNA]</scope>
    <source>
        <strain evidence="6 7">MH17</strain>
    </source>
</reference>
<gene>
    <name evidence="6" type="ORF">BJF92_18985</name>
</gene>
<dbReference type="SUPFAM" id="SSF52540">
    <property type="entry name" value="P-loop containing nucleoside triphosphate hydrolases"/>
    <property type="match status" value="1"/>
</dbReference>
<evidence type="ECO:0000313" key="6">
    <source>
        <dbReference type="EMBL" id="OLP53111.1"/>
    </source>
</evidence>
<dbReference type="SMART" id="SM00382">
    <property type="entry name" value="AAA"/>
    <property type="match status" value="1"/>
</dbReference>
<dbReference type="GO" id="GO:0022857">
    <property type="term" value="F:transmembrane transporter activity"/>
    <property type="evidence" value="ECO:0007669"/>
    <property type="project" value="InterPro"/>
</dbReference>
<dbReference type="InterPro" id="IPR017871">
    <property type="entry name" value="ABC_transporter-like_CS"/>
</dbReference>
<dbReference type="InterPro" id="IPR050093">
    <property type="entry name" value="ABC_SmlMolc_Importer"/>
</dbReference>
<evidence type="ECO:0000256" key="4">
    <source>
        <dbReference type="ARBA" id="ARBA00022840"/>
    </source>
</evidence>
<comment type="caution">
    <text evidence="6">The sequence shown here is derived from an EMBL/GenBank/DDBJ whole genome shotgun (WGS) entry which is preliminary data.</text>
</comment>
<evidence type="ECO:0000313" key="7">
    <source>
        <dbReference type="Proteomes" id="UP000186143"/>
    </source>
</evidence>
<dbReference type="GO" id="GO:0043190">
    <property type="term" value="C:ATP-binding cassette (ABC) transporter complex"/>
    <property type="evidence" value="ECO:0007669"/>
    <property type="project" value="InterPro"/>
</dbReference>
<dbReference type="InterPro" id="IPR013611">
    <property type="entry name" value="Transp-assoc_OB_typ2"/>
</dbReference>
<dbReference type="Gene3D" id="3.40.50.300">
    <property type="entry name" value="P-loop containing nucleotide triphosphate hydrolases"/>
    <property type="match status" value="1"/>
</dbReference>
<dbReference type="PROSITE" id="PS50893">
    <property type="entry name" value="ABC_TRANSPORTER_2"/>
    <property type="match status" value="1"/>
</dbReference>
<dbReference type="AlphaFoldDB" id="A0A1Q9ADV5"/>
<feature type="domain" description="ABC transporter" evidence="5">
    <location>
        <begin position="4"/>
        <end position="232"/>
    </location>
</feature>
<keyword evidence="4 6" id="KW-0067">ATP-binding</keyword>
<dbReference type="STRING" id="1672749.BJF92_18985"/>
<dbReference type="Pfam" id="PF08402">
    <property type="entry name" value="TOBE_2"/>
    <property type="match status" value="1"/>
</dbReference>
<dbReference type="FunFam" id="3.40.50.300:FF:000425">
    <property type="entry name" value="Probable ABC transporter, ATP-binding subunit"/>
    <property type="match status" value="1"/>
</dbReference>
<dbReference type="PANTHER" id="PTHR42781:SF4">
    <property type="entry name" value="SPERMIDINE_PUTRESCINE IMPORT ATP-BINDING PROTEIN POTA"/>
    <property type="match status" value="1"/>
</dbReference>
<comment type="similarity">
    <text evidence="1">Belongs to the ABC transporter superfamily.</text>
</comment>
<dbReference type="PANTHER" id="PTHR42781">
    <property type="entry name" value="SPERMIDINE/PUTRESCINE IMPORT ATP-BINDING PROTEIN POTA"/>
    <property type="match status" value="1"/>
</dbReference>
<accession>A0A1Q9ADV5</accession>
<dbReference type="RefSeq" id="WP_075636975.1">
    <property type="nucleotide sequence ID" value="NZ_MKIO01000041.1"/>
</dbReference>
<dbReference type="PROSITE" id="PS00211">
    <property type="entry name" value="ABC_TRANSPORTER_1"/>
    <property type="match status" value="1"/>
</dbReference>
<dbReference type="GO" id="GO:0016887">
    <property type="term" value="F:ATP hydrolysis activity"/>
    <property type="evidence" value="ECO:0007669"/>
    <property type="project" value="InterPro"/>
</dbReference>
<evidence type="ECO:0000256" key="1">
    <source>
        <dbReference type="ARBA" id="ARBA00005417"/>
    </source>
</evidence>
<dbReference type="GO" id="GO:0005524">
    <property type="term" value="F:ATP binding"/>
    <property type="evidence" value="ECO:0007669"/>
    <property type="project" value="UniProtKB-KW"/>
</dbReference>
<dbReference type="InterPro" id="IPR008995">
    <property type="entry name" value="Mo/tungstate-bd_C_term_dom"/>
</dbReference>
<dbReference type="OrthoDB" id="9802264at2"/>